<dbReference type="RefSeq" id="WP_147851210.1">
    <property type="nucleotide sequence ID" value="NZ_VDUZ01000052.1"/>
</dbReference>
<dbReference type="Proteomes" id="UP000321638">
    <property type="component" value="Unassembled WGS sequence"/>
</dbReference>
<dbReference type="OrthoDB" id="1551241at2"/>
<dbReference type="InterPro" id="IPR047746">
    <property type="entry name" value="Dae2/Tae2-like"/>
</dbReference>
<evidence type="ECO:0000313" key="2">
    <source>
        <dbReference type="Proteomes" id="UP000321638"/>
    </source>
</evidence>
<gene>
    <name evidence="1" type="ORF">FHP25_32690</name>
</gene>
<name>A0A5C8PBD3_9HYPH</name>
<sequence>MPEVNTSLTELFRQQGLGALARIGAMTAVAAALSNSATAARQGFLQNVAQRGKMWVIKGFEKLEGRVVGSGQCPGIVQSFGGLPLTAQWFEGPKVRGNPYIPYGTAVATFKSGRYANQKHGNHVAIYISQNPDKGVLVFDQWTNRPAGYRYMKFLDGDGTLDPSNNGAALSIILTPKDG</sequence>
<organism evidence="1 2">
    <name type="scientific">Vineibacter terrae</name>
    <dbReference type="NCBI Taxonomy" id="2586908"/>
    <lineage>
        <taxon>Bacteria</taxon>
        <taxon>Pseudomonadati</taxon>
        <taxon>Pseudomonadota</taxon>
        <taxon>Alphaproteobacteria</taxon>
        <taxon>Hyphomicrobiales</taxon>
        <taxon>Vineibacter</taxon>
    </lineage>
</organism>
<accession>A0A5C8PBD3</accession>
<keyword evidence="2" id="KW-1185">Reference proteome</keyword>
<reference evidence="1 2" key="1">
    <citation type="submission" date="2019-06" db="EMBL/GenBank/DDBJ databases">
        <title>New taxonomy in bacterial strain CC-CFT640, isolated from vineyard.</title>
        <authorList>
            <person name="Lin S.-Y."/>
            <person name="Tsai C.-F."/>
            <person name="Young C.-C."/>
        </authorList>
    </citation>
    <scope>NUCLEOTIDE SEQUENCE [LARGE SCALE GENOMIC DNA]</scope>
    <source>
        <strain evidence="1 2">CC-CFT640</strain>
    </source>
</reference>
<dbReference type="EMBL" id="VDUZ01000052">
    <property type="protein sequence ID" value="TXL70879.1"/>
    <property type="molecule type" value="Genomic_DNA"/>
</dbReference>
<dbReference type="AlphaFoldDB" id="A0A5C8PBD3"/>
<evidence type="ECO:0000313" key="1">
    <source>
        <dbReference type="EMBL" id="TXL70879.1"/>
    </source>
</evidence>
<proteinExistence type="predicted"/>
<dbReference type="NCBIfam" id="NF033857">
    <property type="entry name" value="BPSL0067_fam"/>
    <property type="match status" value="1"/>
</dbReference>
<protein>
    <submittedName>
        <fullName evidence="1">BPSL0067 family protein</fullName>
    </submittedName>
</protein>
<comment type="caution">
    <text evidence="1">The sequence shown here is derived from an EMBL/GenBank/DDBJ whole genome shotgun (WGS) entry which is preliminary data.</text>
</comment>